<proteinExistence type="predicted"/>
<gene>
    <name evidence="2" type="ORF">CCE02nite_18850</name>
</gene>
<sequence length="129" mass="14277">MTDVLDGTTGGSAVGVSPLRRPSWQVDDCPPWCAVVHEESDHPHDRKHVSAEIAVPVAALAEHAPPGGDRRDEWRATELVLSLHRRDASHETWVYAGDGFEQRIEVLLGDMWRIVAAFEHLMEGLPPEA</sequence>
<dbReference type="InterPro" id="IPR054202">
    <property type="entry name" value="DUF6907"/>
</dbReference>
<organism evidence="2 3">
    <name type="scientific">Cellulosimicrobium cellulans</name>
    <name type="common">Arthrobacter luteus</name>
    <dbReference type="NCBI Taxonomy" id="1710"/>
    <lineage>
        <taxon>Bacteria</taxon>
        <taxon>Bacillati</taxon>
        <taxon>Actinomycetota</taxon>
        <taxon>Actinomycetes</taxon>
        <taxon>Micrococcales</taxon>
        <taxon>Promicromonosporaceae</taxon>
        <taxon>Cellulosimicrobium</taxon>
    </lineage>
</organism>
<dbReference type="RefSeq" id="WP_141389378.1">
    <property type="nucleotide sequence ID" value="NZ_BJNZ01000009.1"/>
</dbReference>
<reference evidence="2 3" key="1">
    <citation type="submission" date="2019-06" db="EMBL/GenBank/DDBJ databases">
        <title>Whole genome shotgun sequence of Cellulosimicrobium cellulans NBRC 15516.</title>
        <authorList>
            <person name="Hosoyama A."/>
            <person name="Uohara A."/>
            <person name="Ohji S."/>
            <person name="Ichikawa N."/>
        </authorList>
    </citation>
    <scope>NUCLEOTIDE SEQUENCE [LARGE SCALE GENOMIC DNA]</scope>
    <source>
        <strain evidence="2 3">NBRC 15516</strain>
    </source>
</reference>
<dbReference type="Proteomes" id="UP000316659">
    <property type="component" value="Unassembled WGS sequence"/>
</dbReference>
<evidence type="ECO:0000313" key="2">
    <source>
        <dbReference type="EMBL" id="GED09886.1"/>
    </source>
</evidence>
<comment type="caution">
    <text evidence="2">The sequence shown here is derived from an EMBL/GenBank/DDBJ whole genome shotgun (WGS) entry which is preliminary data.</text>
</comment>
<evidence type="ECO:0000256" key="1">
    <source>
        <dbReference type="SAM" id="MobiDB-lite"/>
    </source>
</evidence>
<feature type="region of interest" description="Disordered" evidence="1">
    <location>
        <begin position="1"/>
        <end position="20"/>
    </location>
</feature>
<protein>
    <submittedName>
        <fullName evidence="2">Uncharacterized protein</fullName>
    </submittedName>
</protein>
<name>A0A4Y4DXW3_CELCE</name>
<dbReference type="EMBL" id="BJNZ01000009">
    <property type="protein sequence ID" value="GED09886.1"/>
    <property type="molecule type" value="Genomic_DNA"/>
</dbReference>
<evidence type="ECO:0000313" key="3">
    <source>
        <dbReference type="Proteomes" id="UP000316659"/>
    </source>
</evidence>
<accession>A0A4Y4DXW3</accession>
<dbReference type="Pfam" id="PF21848">
    <property type="entry name" value="DUF6907"/>
    <property type="match status" value="1"/>
</dbReference>
<dbReference type="AlphaFoldDB" id="A0A4Y4DXW3"/>